<dbReference type="InterPro" id="IPR030386">
    <property type="entry name" value="G_GB1_RHD3_dom"/>
</dbReference>
<comment type="caution">
    <text evidence="7">The sequence shown here is derived from an EMBL/GenBank/DDBJ whole genome shotgun (WGS) entry which is preliminary data.</text>
</comment>
<dbReference type="InterPro" id="IPR003191">
    <property type="entry name" value="Guanylate-bd/ATL_C"/>
</dbReference>
<feature type="compositionally biased region" description="Basic and acidic residues" evidence="5">
    <location>
        <begin position="416"/>
        <end position="444"/>
    </location>
</feature>
<dbReference type="InterPro" id="IPR015894">
    <property type="entry name" value="Guanylate-bd_N"/>
</dbReference>
<dbReference type="Proteomes" id="UP001485043">
    <property type="component" value="Unassembled WGS sequence"/>
</dbReference>
<dbReference type="PANTHER" id="PTHR10751">
    <property type="entry name" value="GUANYLATE BINDING PROTEIN"/>
    <property type="match status" value="1"/>
</dbReference>
<feature type="compositionally biased region" description="Low complexity" evidence="5">
    <location>
        <begin position="547"/>
        <end position="570"/>
    </location>
</feature>
<feature type="compositionally biased region" description="Low complexity" evidence="5">
    <location>
        <begin position="523"/>
        <end position="537"/>
    </location>
</feature>
<comment type="similarity">
    <text evidence="4">Belongs to the TRAFAC class dynamin-like GTPase superfamily. GB1/RHD3 GTPase family.</text>
</comment>
<accession>A0AAW1TJZ1</accession>
<evidence type="ECO:0000256" key="5">
    <source>
        <dbReference type="SAM" id="MobiDB-lite"/>
    </source>
</evidence>
<reference evidence="7 8" key="1">
    <citation type="journal article" date="2024" name="Nat. Commun.">
        <title>Phylogenomics reveals the evolutionary origins of lichenization in chlorophyte algae.</title>
        <authorList>
            <person name="Puginier C."/>
            <person name="Libourel C."/>
            <person name="Otte J."/>
            <person name="Skaloud P."/>
            <person name="Haon M."/>
            <person name="Grisel S."/>
            <person name="Petersen M."/>
            <person name="Berrin J.G."/>
            <person name="Delaux P.M."/>
            <person name="Dal Grande F."/>
            <person name="Keller J."/>
        </authorList>
    </citation>
    <scope>NUCLEOTIDE SEQUENCE [LARGE SCALE GENOMIC DNA]</scope>
    <source>
        <strain evidence="7 8">SAG 2523</strain>
    </source>
</reference>
<dbReference type="PROSITE" id="PS51715">
    <property type="entry name" value="G_GB1_RHD3"/>
    <property type="match status" value="1"/>
</dbReference>
<evidence type="ECO:0000313" key="8">
    <source>
        <dbReference type="Proteomes" id="UP001485043"/>
    </source>
</evidence>
<keyword evidence="8" id="KW-1185">Reference proteome</keyword>
<feature type="compositionally biased region" description="Basic and acidic residues" evidence="5">
    <location>
        <begin position="472"/>
        <end position="495"/>
    </location>
</feature>
<dbReference type="SUPFAM" id="SSF52540">
    <property type="entry name" value="P-loop containing nucleoside triphosphate hydrolases"/>
    <property type="match status" value="1"/>
</dbReference>
<feature type="region of interest" description="Disordered" evidence="5">
    <location>
        <begin position="393"/>
        <end position="589"/>
    </location>
</feature>
<organism evidence="7 8">
    <name type="scientific">Apatococcus fuscideae</name>
    <dbReference type="NCBI Taxonomy" id="2026836"/>
    <lineage>
        <taxon>Eukaryota</taxon>
        <taxon>Viridiplantae</taxon>
        <taxon>Chlorophyta</taxon>
        <taxon>core chlorophytes</taxon>
        <taxon>Trebouxiophyceae</taxon>
        <taxon>Chlorellales</taxon>
        <taxon>Chlorellaceae</taxon>
        <taxon>Apatococcus</taxon>
    </lineage>
</organism>
<dbReference type="SUPFAM" id="SSF48340">
    <property type="entry name" value="Interferon-induced guanylate-binding protein 1 (GBP1), C-terminal domain"/>
    <property type="match status" value="1"/>
</dbReference>
<proteinExistence type="inferred from homology"/>
<dbReference type="AlphaFoldDB" id="A0AAW1TJZ1"/>
<protein>
    <recommendedName>
        <fullName evidence="6">GB1/RHD3-type G domain-containing protein</fullName>
    </recommendedName>
</protein>
<dbReference type="GO" id="GO:0003924">
    <property type="term" value="F:GTPase activity"/>
    <property type="evidence" value="ECO:0007669"/>
    <property type="project" value="InterPro"/>
</dbReference>
<evidence type="ECO:0000256" key="3">
    <source>
        <dbReference type="ARBA" id="ARBA00023134"/>
    </source>
</evidence>
<name>A0AAW1TJZ1_9CHLO</name>
<keyword evidence="3" id="KW-0342">GTP-binding</keyword>
<evidence type="ECO:0000313" key="7">
    <source>
        <dbReference type="EMBL" id="KAK9868501.1"/>
    </source>
</evidence>
<evidence type="ECO:0000256" key="4">
    <source>
        <dbReference type="PROSITE-ProRule" id="PRU01052"/>
    </source>
</evidence>
<dbReference type="Pfam" id="PF02841">
    <property type="entry name" value="GBP_C"/>
    <property type="match status" value="1"/>
</dbReference>
<dbReference type="Pfam" id="PF02263">
    <property type="entry name" value="GBP"/>
    <property type="match status" value="1"/>
</dbReference>
<evidence type="ECO:0000256" key="2">
    <source>
        <dbReference type="ARBA" id="ARBA00022801"/>
    </source>
</evidence>
<evidence type="ECO:0000256" key="1">
    <source>
        <dbReference type="ARBA" id="ARBA00022741"/>
    </source>
</evidence>
<dbReference type="Gene3D" id="1.20.1000.10">
    <property type="entry name" value="Guanylate-binding protein, C-terminal domain"/>
    <property type="match status" value="1"/>
</dbReference>
<dbReference type="InterPro" id="IPR036543">
    <property type="entry name" value="Guanylate-bd_C_sf"/>
</dbReference>
<keyword evidence="1" id="KW-0547">Nucleotide-binding</keyword>
<feature type="compositionally biased region" description="Low complexity" evidence="5">
    <location>
        <begin position="496"/>
        <end position="516"/>
    </location>
</feature>
<sequence length="736" mass="81506">MWSAPVERTRADGSKYHLVLLDTEGIDAWDQTGQYSTQIFSLAVLLSSLFVYNQMGGIDEAAIDHLSLVTEMTKHIRIKADSADSPEDAELARFTPSFLWLLRDFYLTLEEDGRKLTPREYLEQALKAVEGTGRSVQQKNQIRTSIKSLFPKRDCFSLVRPMEDELQLAHLETVATSSLRPQFQKGMEHLTDLIFTKAQPKELGNQIITGPMLAALTKAYVDAINHGAVPTISTAWQGVAEAECRRAGDAAEEAYHKAFRRETSADEASLDAEHQRCLNVAMQAFSAVAIGDESIRKANENRARDRLMNDFKQFKDQRVAQAALECEKQLNAANTQLMQAASSGLEELLSREAQEWAQYRDSSVAAGSEKWMRYLKYVHGPFHQMLKTAWAGSQQKSKSDTDSLQHQLASASSRAAHAETRASQAEADRDRLRETEAKLRREQEAAGARASQLEEQVRREGAGSQRMQTELDSLRSQKGEADRALAQARQDHQAQARDLQAKAQQQGRGVEQAQQQNADLTRRLQQAEQQSSQLQRQLKAEQDGRAADAVSASSSSQAALRDAQAASRTAQQQLQVEKDSAARQHQAAQQEIAMLRSQVAAGEGTSSELRHAQGEATRLKGELDRLRAQAQEHHDRLQADLDRAQAELTDARSLAQQHYDAGMAANAGSEPMDEGQANGHGPAGSSQDPTARAKKMTIIEITAWLTEHGKEEVAYNLANKKAKKAEYVNAFVSAHS</sequence>
<keyword evidence="2" id="KW-0378">Hydrolase</keyword>
<feature type="domain" description="GB1/RHD3-type G" evidence="6">
    <location>
        <begin position="1"/>
        <end position="199"/>
    </location>
</feature>
<feature type="region of interest" description="Disordered" evidence="5">
    <location>
        <begin position="665"/>
        <end position="692"/>
    </location>
</feature>
<feature type="compositionally biased region" description="Polar residues" evidence="5">
    <location>
        <begin position="404"/>
        <end position="413"/>
    </location>
</feature>
<dbReference type="InterPro" id="IPR027417">
    <property type="entry name" value="P-loop_NTPase"/>
</dbReference>
<gene>
    <name evidence="7" type="ORF">WJX84_006010</name>
</gene>
<dbReference type="GO" id="GO:0005525">
    <property type="term" value="F:GTP binding"/>
    <property type="evidence" value="ECO:0007669"/>
    <property type="project" value="UniProtKB-KW"/>
</dbReference>
<dbReference type="EMBL" id="JALJOV010000025">
    <property type="protein sequence ID" value="KAK9868501.1"/>
    <property type="molecule type" value="Genomic_DNA"/>
</dbReference>
<evidence type="ECO:0000259" key="6">
    <source>
        <dbReference type="PROSITE" id="PS51715"/>
    </source>
</evidence>
<dbReference type="Gene3D" id="3.40.50.300">
    <property type="entry name" value="P-loop containing nucleotide triphosphate hydrolases"/>
    <property type="match status" value="1"/>
</dbReference>